<dbReference type="AlphaFoldDB" id="A0A6B3QJX6"/>
<protein>
    <submittedName>
        <fullName evidence="2">Uncharacterized protein</fullName>
    </submittedName>
</protein>
<evidence type="ECO:0000256" key="1">
    <source>
        <dbReference type="SAM" id="MobiDB-lite"/>
    </source>
</evidence>
<gene>
    <name evidence="2" type="ORF">GUR47_11130</name>
</gene>
<proteinExistence type="predicted"/>
<dbReference type="EMBL" id="JAAIFS010000002">
    <property type="protein sequence ID" value="NEV87207.1"/>
    <property type="molecule type" value="Genomic_DNA"/>
</dbReference>
<evidence type="ECO:0000313" key="2">
    <source>
        <dbReference type="EMBL" id="NEV87207.1"/>
    </source>
</evidence>
<accession>A0A6B3QJX6</accession>
<comment type="caution">
    <text evidence="2">The sequence shown here is derived from an EMBL/GenBank/DDBJ whole genome shotgun (WGS) entry which is preliminary data.</text>
</comment>
<organism evidence="2">
    <name type="scientific">Streptomyces tendae</name>
    <dbReference type="NCBI Taxonomy" id="1932"/>
    <lineage>
        <taxon>Bacteria</taxon>
        <taxon>Bacillati</taxon>
        <taxon>Actinomycetota</taxon>
        <taxon>Actinomycetes</taxon>
        <taxon>Kitasatosporales</taxon>
        <taxon>Streptomycetaceae</taxon>
        <taxon>Streptomyces</taxon>
    </lineage>
</organism>
<feature type="region of interest" description="Disordered" evidence="1">
    <location>
        <begin position="1"/>
        <end position="63"/>
    </location>
</feature>
<name>A0A6B3QJX6_STRTE</name>
<reference evidence="2" key="1">
    <citation type="journal article" date="2020" name="Microorganisms">
        <title>Isolation, Genomic and Metabolomic Characterization of Streptomyces tendae VITAKN with Quorum Sensing Inhibitory Activity from Southern India.</title>
        <authorList>
            <person name="Ishaque N.M."/>
            <person name="Burgsdorf I."/>
            <person name="Limlingan Malit J.J."/>
            <person name="Saha S."/>
            <person name="Teta R."/>
            <person name="Ewe D."/>
            <person name="Kannabiran K."/>
            <person name="Hrouzek P."/>
            <person name="Steindler L."/>
            <person name="Costantino V."/>
            <person name="Saurav K."/>
        </authorList>
    </citation>
    <scope>NUCLEOTIDE SEQUENCE</scope>
    <source>
        <strain evidence="2">VITAKN</strain>
    </source>
</reference>
<sequence>MERAVREATSGPLVLDVRGRPGPPPLRFVRARDGGPPTLHQGDRPLTRALPQTSSGGTPISLRSHGDGCCRELHLRRLPGHRSPLPPLRAASMRTPDADWRHRCARWLEDTPHGPLHDGRWSLTARASFAPGIWTEDFVRDWPDAVLELLCGGGWHGVLPLRPLSPPDAPRVKAYRKHARDGTLAPVLLWWVSFLDGWLILDGHDRAVAALAEGAEPACTVLARLPDEAQWRRTADAVAEGHAERMSRLSEQSAGAGTERRRAALERGYADALATLPYDEAPTPLWPPADDA</sequence>
<feature type="region of interest" description="Disordered" evidence="1">
    <location>
        <begin position="242"/>
        <end position="262"/>
    </location>
</feature>